<dbReference type="InterPro" id="IPR043454">
    <property type="entry name" value="NPH3/RPT2-like"/>
</dbReference>
<dbReference type="AlphaFoldDB" id="T0QBB7"/>
<dbReference type="OMA" id="CEYPEWA"/>
<dbReference type="OrthoDB" id="624345at2759"/>
<dbReference type="RefSeq" id="XP_008614674.1">
    <property type="nucleotide sequence ID" value="XM_008616452.1"/>
</dbReference>
<dbReference type="eggNOG" id="ENOG502S004">
    <property type="taxonomic scope" value="Eukaryota"/>
</dbReference>
<name>T0QBB7_SAPDV</name>
<evidence type="ECO:0000313" key="4">
    <source>
        <dbReference type="Proteomes" id="UP000030762"/>
    </source>
</evidence>
<dbReference type="InterPro" id="IPR011333">
    <property type="entry name" value="SKP1/BTB/POZ_sf"/>
</dbReference>
<feature type="region of interest" description="Disordered" evidence="1">
    <location>
        <begin position="204"/>
        <end position="231"/>
    </location>
</feature>
<evidence type="ECO:0000256" key="1">
    <source>
        <dbReference type="SAM" id="MobiDB-lite"/>
    </source>
</evidence>
<proteinExistence type="predicted"/>
<dbReference type="GeneID" id="19951188"/>
<feature type="region of interest" description="Disordered" evidence="1">
    <location>
        <begin position="162"/>
        <end position="183"/>
    </location>
</feature>
<organism evidence="3 4">
    <name type="scientific">Saprolegnia diclina (strain VS20)</name>
    <dbReference type="NCBI Taxonomy" id="1156394"/>
    <lineage>
        <taxon>Eukaryota</taxon>
        <taxon>Sar</taxon>
        <taxon>Stramenopiles</taxon>
        <taxon>Oomycota</taxon>
        <taxon>Saprolegniomycetes</taxon>
        <taxon>Saprolegniales</taxon>
        <taxon>Saprolegniaceae</taxon>
        <taxon>Saprolegnia</taxon>
    </lineage>
</organism>
<dbReference type="Pfam" id="PF00651">
    <property type="entry name" value="BTB"/>
    <property type="match status" value="1"/>
</dbReference>
<dbReference type="VEuPathDB" id="FungiDB:SDRG_10461"/>
<dbReference type="PANTHER" id="PTHR32370">
    <property type="entry name" value="OS12G0117600 PROTEIN"/>
    <property type="match status" value="1"/>
</dbReference>
<dbReference type="Proteomes" id="UP000030762">
    <property type="component" value="Unassembled WGS sequence"/>
</dbReference>
<dbReference type="InterPro" id="IPR000210">
    <property type="entry name" value="BTB/POZ_dom"/>
</dbReference>
<reference evidence="3 4" key="1">
    <citation type="submission" date="2012-04" db="EMBL/GenBank/DDBJ databases">
        <title>The Genome Sequence of Saprolegnia declina VS20.</title>
        <authorList>
            <consortium name="The Broad Institute Genome Sequencing Platform"/>
            <person name="Russ C."/>
            <person name="Nusbaum C."/>
            <person name="Tyler B."/>
            <person name="van West P."/>
            <person name="Dieguez-Uribeondo J."/>
            <person name="de Bruijn I."/>
            <person name="Tripathy S."/>
            <person name="Jiang R."/>
            <person name="Young S.K."/>
            <person name="Zeng Q."/>
            <person name="Gargeya S."/>
            <person name="Fitzgerald M."/>
            <person name="Haas B."/>
            <person name="Abouelleil A."/>
            <person name="Alvarado L."/>
            <person name="Arachchi H.M."/>
            <person name="Berlin A."/>
            <person name="Chapman S.B."/>
            <person name="Goldberg J."/>
            <person name="Griggs A."/>
            <person name="Gujja S."/>
            <person name="Hansen M."/>
            <person name="Howarth C."/>
            <person name="Imamovic A."/>
            <person name="Larimer J."/>
            <person name="McCowen C."/>
            <person name="Montmayeur A."/>
            <person name="Murphy C."/>
            <person name="Neiman D."/>
            <person name="Pearson M."/>
            <person name="Priest M."/>
            <person name="Roberts A."/>
            <person name="Saif S."/>
            <person name="Shea T."/>
            <person name="Sisk P."/>
            <person name="Sykes S."/>
            <person name="Wortman J."/>
            <person name="Nusbaum C."/>
            <person name="Birren B."/>
        </authorList>
    </citation>
    <scope>NUCLEOTIDE SEQUENCE [LARGE SCALE GENOMIC DNA]</scope>
    <source>
        <strain evidence="3 4">VS20</strain>
    </source>
</reference>
<protein>
    <recommendedName>
        <fullName evidence="2">BTB domain-containing protein</fullName>
    </recommendedName>
</protein>
<dbReference type="EMBL" id="JH767166">
    <property type="protein sequence ID" value="EQC31946.1"/>
    <property type="molecule type" value="Genomic_DNA"/>
</dbReference>
<sequence length="556" mass="60457">MAYRVGCVTWVHRARPSRLPSFSNTRPRSYFRAGASMSPNDLPTLAYAKSTDLVAEPATSFLSHHHTSSAAFDKVLSTSRKLRKSCSLPNCSQRPGECMHCTCDGRCGQHEGGKCGVRREGSGKSCKRLGCPKDDTCLHSTRATCCHCRNLVSSQSRSLKAKRALDETDSSVSASEPALSPIEHAPKPTVLTIVAPALAPVLESKSTPKPLTPNSAAEAKRRKRQANVDVHGKPVIDALKMKKKVAKMLSALPSPALKHTKKATTAPALGTPALCEYPEWASRRSTCNLIVVVEGTQFNLHRFPMLVACPELRSKLKQQPQSDDGSIAVLKYAHFPGGAAAFELACIYAYTGNMDINATNVALLYCAARILKMHVALTSRCATLLETLAHAGSGMDVVQMLLQVVEVRKCLRNQSTDRMMALCVNAIAQRYPYEHDTMHWIVKLPCDVFLHITQLILNDQPNSTVNNVVARLCAQAHLAQVFRSVQSPKEKASELIKVLDILMTLDTSAVTTGTDEDVDMSVEEGEIKEETTSKLVLTPEMLAQAIAMSQASLVAA</sequence>
<gene>
    <name evidence="3" type="ORF">SDRG_10461</name>
</gene>
<accession>T0QBB7</accession>
<evidence type="ECO:0000259" key="2">
    <source>
        <dbReference type="PROSITE" id="PS50097"/>
    </source>
</evidence>
<dbReference type="Gene3D" id="3.30.710.10">
    <property type="entry name" value="Potassium Channel Kv1.1, Chain A"/>
    <property type="match status" value="1"/>
</dbReference>
<dbReference type="InParanoid" id="T0QBB7"/>
<keyword evidence="4" id="KW-1185">Reference proteome</keyword>
<feature type="domain" description="BTB" evidence="2">
    <location>
        <begin position="287"/>
        <end position="358"/>
    </location>
</feature>
<evidence type="ECO:0000313" key="3">
    <source>
        <dbReference type="EMBL" id="EQC31946.1"/>
    </source>
</evidence>
<dbReference type="SUPFAM" id="SSF54695">
    <property type="entry name" value="POZ domain"/>
    <property type="match status" value="1"/>
</dbReference>
<dbReference type="PROSITE" id="PS50097">
    <property type="entry name" value="BTB"/>
    <property type="match status" value="1"/>
</dbReference>
<feature type="compositionally biased region" description="Polar residues" evidence="1">
    <location>
        <begin position="204"/>
        <end position="215"/>
    </location>
</feature>